<dbReference type="Ensembl" id="ENSPSIT00000013518.1">
    <property type="protein sequence ID" value="ENSPSIP00000013454.1"/>
    <property type="gene ID" value="ENSPSIG00000012070.1"/>
</dbReference>
<dbReference type="HOGENOM" id="CLU_1245009_0_0_1"/>
<reference evidence="4" key="4">
    <citation type="submission" date="2025-09" db="UniProtKB">
        <authorList>
            <consortium name="Ensembl"/>
        </authorList>
    </citation>
    <scope>IDENTIFICATION</scope>
</reference>
<proteinExistence type="predicted"/>
<dbReference type="EMBL" id="AGCU01058822">
    <property type="status" value="NOT_ANNOTATED_CDS"/>
    <property type="molecule type" value="Genomic_DNA"/>
</dbReference>
<dbReference type="Pfam" id="PF24770">
    <property type="entry name" value="Ig-CFAP74_2"/>
    <property type="match status" value="1"/>
</dbReference>
<feature type="compositionally biased region" description="Low complexity" evidence="1">
    <location>
        <begin position="16"/>
        <end position="25"/>
    </location>
</feature>
<organism evidence="4 5">
    <name type="scientific">Pelodiscus sinensis</name>
    <name type="common">Chinese softshell turtle</name>
    <name type="synonym">Trionyx sinensis</name>
    <dbReference type="NCBI Taxonomy" id="13735"/>
    <lineage>
        <taxon>Eukaryota</taxon>
        <taxon>Metazoa</taxon>
        <taxon>Chordata</taxon>
        <taxon>Craniata</taxon>
        <taxon>Vertebrata</taxon>
        <taxon>Euteleostomi</taxon>
        <taxon>Archelosauria</taxon>
        <taxon>Testudinata</taxon>
        <taxon>Testudines</taxon>
        <taxon>Cryptodira</taxon>
        <taxon>Trionychia</taxon>
        <taxon>Trionychidae</taxon>
        <taxon>Pelodiscus</taxon>
    </lineage>
</organism>
<dbReference type="AlphaFoldDB" id="K7FZJ4"/>
<sequence length="222" mass="24481">MVNPALNDIISEEKASSSPAESSISENKDQVSPVHTEEVTQHISLPESQKTETSLGSSHVEQHSRDTLNVEADLEAEKAQSPSEPPSEGPVEITLGKVTEGEIGPFSSVKLQIIFTPSIPGDVHAEFEIAFDNPDCKPLHFCVIGVSVDVPVWVTNPNVDLKICMYDRLYQDSIIIRSRAKAALRLKFEVCKELSNHMELLPKTGYIQALSTFSVQLKFLPR</sequence>
<evidence type="ECO:0000259" key="3">
    <source>
        <dbReference type="Pfam" id="PF24778"/>
    </source>
</evidence>
<feature type="compositionally biased region" description="Polar residues" evidence="1">
    <location>
        <begin position="41"/>
        <end position="59"/>
    </location>
</feature>
<dbReference type="EMBL" id="AGCU01058823">
    <property type="status" value="NOT_ANNOTATED_CDS"/>
    <property type="molecule type" value="Genomic_DNA"/>
</dbReference>
<dbReference type="InterPro" id="IPR056306">
    <property type="entry name" value="Ig-CFAP74_2nd"/>
</dbReference>
<feature type="domain" description="CFAP74 third Ig-like" evidence="3">
    <location>
        <begin position="152"/>
        <end position="222"/>
    </location>
</feature>
<dbReference type="Proteomes" id="UP000007267">
    <property type="component" value="Unassembled WGS sequence"/>
</dbReference>
<keyword evidence="5" id="KW-1185">Reference proteome</keyword>
<dbReference type="PANTHER" id="PTHR22538:SF0">
    <property type="entry name" value="CILIA- AND FLAGELLA-ASSOCIATED PROTEIN 74"/>
    <property type="match status" value="1"/>
</dbReference>
<evidence type="ECO:0000313" key="5">
    <source>
        <dbReference type="Proteomes" id="UP000007267"/>
    </source>
</evidence>
<feature type="region of interest" description="Disordered" evidence="1">
    <location>
        <begin position="1"/>
        <end position="69"/>
    </location>
</feature>
<name>K7FZJ4_PELSI</name>
<dbReference type="PANTHER" id="PTHR22538">
    <property type="entry name" value="CILIA- AND FLAGELLA-ASSOCIATED PROTEIN 74"/>
    <property type="match status" value="1"/>
</dbReference>
<accession>K7FZJ4</accession>
<evidence type="ECO:0000259" key="2">
    <source>
        <dbReference type="Pfam" id="PF24770"/>
    </source>
</evidence>
<dbReference type="InterPro" id="IPR056307">
    <property type="entry name" value="Ig-CFAP74_3rd"/>
</dbReference>
<reference evidence="5" key="2">
    <citation type="journal article" date="2013" name="Nat. Genet.">
        <title>The draft genomes of soft-shell turtle and green sea turtle yield insights into the development and evolution of the turtle-specific body plan.</title>
        <authorList>
            <person name="Wang Z."/>
            <person name="Pascual-Anaya J."/>
            <person name="Zadissa A."/>
            <person name="Li W."/>
            <person name="Niimura Y."/>
            <person name="Huang Z."/>
            <person name="Li C."/>
            <person name="White S."/>
            <person name="Xiong Z."/>
            <person name="Fang D."/>
            <person name="Wang B."/>
            <person name="Ming Y."/>
            <person name="Chen Y."/>
            <person name="Zheng Y."/>
            <person name="Kuraku S."/>
            <person name="Pignatelli M."/>
            <person name="Herrero J."/>
            <person name="Beal K."/>
            <person name="Nozawa M."/>
            <person name="Li Q."/>
            <person name="Wang J."/>
            <person name="Zhang H."/>
            <person name="Yu L."/>
            <person name="Shigenobu S."/>
            <person name="Wang J."/>
            <person name="Liu J."/>
            <person name="Flicek P."/>
            <person name="Searle S."/>
            <person name="Wang J."/>
            <person name="Kuratani S."/>
            <person name="Yin Y."/>
            <person name="Aken B."/>
            <person name="Zhang G."/>
            <person name="Irie N."/>
        </authorList>
    </citation>
    <scope>NUCLEOTIDE SEQUENCE [LARGE SCALE GENOMIC DNA]</scope>
    <source>
        <strain evidence="5">Daiwa-1</strain>
    </source>
</reference>
<evidence type="ECO:0000256" key="1">
    <source>
        <dbReference type="SAM" id="MobiDB-lite"/>
    </source>
</evidence>
<feature type="domain" description="CFAP74 second Ig-like" evidence="2">
    <location>
        <begin position="15"/>
        <end position="150"/>
    </location>
</feature>
<dbReference type="GeneTree" id="ENSGT00900000141054"/>
<reference evidence="5" key="1">
    <citation type="submission" date="2011-10" db="EMBL/GenBank/DDBJ databases">
        <authorList>
            <consortium name="Soft-shell Turtle Genome Consortium"/>
        </authorList>
    </citation>
    <scope>NUCLEOTIDE SEQUENCE [LARGE SCALE GENOMIC DNA]</scope>
    <source>
        <strain evidence="5">Daiwa-1</strain>
    </source>
</reference>
<dbReference type="Pfam" id="PF24778">
    <property type="entry name" value="Ig-CFAP74_3rd"/>
    <property type="match status" value="1"/>
</dbReference>
<dbReference type="eggNOG" id="ENOG502QPUP">
    <property type="taxonomic scope" value="Eukaryota"/>
</dbReference>
<protein>
    <submittedName>
        <fullName evidence="4">Uncharacterized protein</fullName>
    </submittedName>
</protein>
<evidence type="ECO:0000313" key="4">
    <source>
        <dbReference type="Ensembl" id="ENSPSIP00000013454.1"/>
    </source>
</evidence>
<dbReference type="STRING" id="13735.ENSPSIP00000013454"/>
<reference evidence="4" key="3">
    <citation type="submission" date="2025-08" db="UniProtKB">
        <authorList>
            <consortium name="Ensembl"/>
        </authorList>
    </citation>
    <scope>IDENTIFICATION</scope>
</reference>